<dbReference type="InterPro" id="IPR020081">
    <property type="entry name" value="SsrA-bd_prot_CS"/>
</dbReference>
<dbReference type="PANTHER" id="PTHR30308">
    <property type="entry name" value="TMRNA-BINDING COMPONENT OF TRANS-TRANSLATION TAGGING COMPLEX"/>
    <property type="match status" value="1"/>
</dbReference>
<dbReference type="GO" id="GO:0005829">
    <property type="term" value="C:cytosol"/>
    <property type="evidence" value="ECO:0007669"/>
    <property type="project" value="TreeGrafter"/>
</dbReference>
<reference evidence="5" key="3">
    <citation type="submission" date="2021-06" db="EMBL/GenBank/DDBJ databases">
        <title>Genomic Description and Analysis of Intracellular Bacteria, Candidatus Berkiella cookevillensis and Candidatus Berkiella aquae.</title>
        <authorList>
            <person name="Kidane D.T."/>
            <person name="Mehari Y.T."/>
            <person name="Rice F.C."/>
            <person name="Arivett B.A."/>
            <person name="Farone A.L."/>
            <person name="Berk S.G."/>
            <person name="Farone M.B."/>
        </authorList>
    </citation>
    <scope>NUCLEOTIDE SEQUENCE</scope>
    <source>
        <strain evidence="5">CC99</strain>
    </source>
</reference>
<evidence type="ECO:0000313" key="5">
    <source>
        <dbReference type="EMBL" id="MCS5707810.1"/>
    </source>
</evidence>
<dbReference type="PATRIC" id="fig|1590042.3.peg.1523"/>
<protein>
    <recommendedName>
        <fullName evidence="3">SsrA-binding protein</fullName>
    </recommendedName>
    <alternativeName>
        <fullName evidence="3">Small protein B</fullName>
    </alternativeName>
</protein>
<dbReference type="NCBIfam" id="TIGR00086">
    <property type="entry name" value="smpB"/>
    <property type="match status" value="1"/>
</dbReference>
<evidence type="ECO:0000256" key="2">
    <source>
        <dbReference type="ARBA" id="ARBA00022884"/>
    </source>
</evidence>
<gene>
    <name evidence="3 4" type="primary">smpB</name>
    <name evidence="5" type="ORF">CC99x_002715</name>
    <name evidence="4" type="ORF">CC99x_01499</name>
</gene>
<comment type="subcellular location">
    <subcellularLocation>
        <location evidence="3">Cytoplasm</location>
    </subcellularLocation>
    <text evidence="3">The tmRNA-SmpB complex associates with stalled 70S ribosomes.</text>
</comment>
<dbReference type="EMBL" id="LKHV02000001">
    <property type="protein sequence ID" value="MCS5707810.1"/>
    <property type="molecule type" value="Genomic_DNA"/>
</dbReference>
<dbReference type="STRING" id="437022.CC99x_01499"/>
<dbReference type="PROSITE" id="PS01317">
    <property type="entry name" value="SSRP"/>
    <property type="match status" value="1"/>
</dbReference>
<evidence type="ECO:0000313" key="6">
    <source>
        <dbReference type="Proteomes" id="UP000051494"/>
    </source>
</evidence>
<dbReference type="Gene3D" id="2.40.280.10">
    <property type="match status" value="1"/>
</dbReference>
<dbReference type="GO" id="GO:0003723">
    <property type="term" value="F:RNA binding"/>
    <property type="evidence" value="ECO:0007669"/>
    <property type="project" value="UniProtKB-UniRule"/>
</dbReference>
<dbReference type="InterPro" id="IPR023620">
    <property type="entry name" value="SmpB"/>
</dbReference>
<dbReference type="RefSeq" id="WP_057624592.1">
    <property type="nucleotide sequence ID" value="NZ_LKHV02000001.1"/>
</dbReference>
<dbReference type="GO" id="GO:0070930">
    <property type="term" value="P:trans-translation-dependent protein tagging"/>
    <property type="evidence" value="ECO:0007669"/>
    <property type="project" value="TreeGrafter"/>
</dbReference>
<dbReference type="Proteomes" id="UP000051494">
    <property type="component" value="Unassembled WGS sequence"/>
</dbReference>
<dbReference type="GO" id="GO:0070929">
    <property type="term" value="P:trans-translation"/>
    <property type="evidence" value="ECO:0007669"/>
    <property type="project" value="UniProtKB-UniRule"/>
</dbReference>
<evidence type="ECO:0000313" key="4">
    <source>
        <dbReference type="EMBL" id="KRG18612.1"/>
    </source>
</evidence>
<proteinExistence type="inferred from homology"/>
<dbReference type="InterPro" id="IPR000037">
    <property type="entry name" value="SsrA-bd_prot"/>
</dbReference>
<dbReference type="NCBIfam" id="NF003843">
    <property type="entry name" value="PRK05422.1"/>
    <property type="match status" value="1"/>
</dbReference>
<organism evidence="4">
    <name type="scientific">Candidatus Berkiella cookevillensis</name>
    <dbReference type="NCBI Taxonomy" id="437022"/>
    <lineage>
        <taxon>Bacteria</taxon>
        <taxon>Pseudomonadati</taxon>
        <taxon>Pseudomonadota</taxon>
        <taxon>Gammaproteobacteria</taxon>
        <taxon>Candidatus Berkiellales</taxon>
        <taxon>Candidatus Berkiellaceae</taxon>
        <taxon>Candidatus Berkiella</taxon>
    </lineage>
</organism>
<comment type="similarity">
    <text evidence="3">Belongs to the SmpB family.</text>
</comment>
<dbReference type="SUPFAM" id="SSF74982">
    <property type="entry name" value="Small protein B (SmpB)"/>
    <property type="match status" value="1"/>
</dbReference>
<dbReference type="HAMAP" id="MF_00023">
    <property type="entry name" value="SmpB"/>
    <property type="match status" value="1"/>
</dbReference>
<sequence>MKKKKTEENNQIAVNRKAKFEYSFEDTLEAGIALTGWEVKSLRAGKGNIADSYVILKNNEAWLLGSQIVPLNSASTHVTAESQRTRKLLLNKREIRKLIGAKERDGYTIVPLKMYWKNSFVKVLIAVAKGKKLHDKRETIKERDWQRSRQRILKK</sequence>
<dbReference type="OrthoDB" id="9805462at2"/>
<evidence type="ECO:0000256" key="3">
    <source>
        <dbReference type="HAMAP-Rule" id="MF_00023"/>
    </source>
</evidence>
<keyword evidence="2 3" id="KW-0694">RNA-binding</keyword>
<comment type="caution">
    <text evidence="4">The sequence shown here is derived from an EMBL/GenBank/DDBJ whole genome shotgun (WGS) entry which is preliminary data.</text>
</comment>
<dbReference type="AlphaFoldDB" id="A0A0Q9YPB3"/>
<accession>A0A0Q9YPB3</accession>
<evidence type="ECO:0000256" key="1">
    <source>
        <dbReference type="ARBA" id="ARBA00022490"/>
    </source>
</evidence>
<dbReference type="CDD" id="cd09294">
    <property type="entry name" value="SmpB"/>
    <property type="match status" value="1"/>
</dbReference>
<keyword evidence="1 3" id="KW-0963">Cytoplasm</keyword>
<reference evidence="5" key="2">
    <citation type="journal article" date="2016" name="Genome Announc.">
        <title>Draft Genome Sequences of Two Novel Amoeba-Resistant Intranuclear Bacteria, 'Candidatus Berkiella cookevillensis' and 'Candidatus Berkiella aquae'.</title>
        <authorList>
            <person name="Mehari Y.T."/>
            <person name="Arivett B.A."/>
            <person name="Farone A.L."/>
            <person name="Gunderson J.H."/>
            <person name="Farone M.B."/>
        </authorList>
    </citation>
    <scope>NUCLEOTIDE SEQUENCE</scope>
    <source>
        <strain evidence="5">CC99</strain>
    </source>
</reference>
<reference evidence="4" key="1">
    <citation type="submission" date="2015-09" db="EMBL/GenBank/DDBJ databases">
        <title>Draft Genome Sequences of Two Novel Amoeba-resistant Intranuclear Bacteria, Candidatus Berkiella cookevillensis and Candidatus Berkiella aquae.</title>
        <authorList>
            <person name="Mehari Y.T."/>
            <person name="Arivett B.A."/>
            <person name="Farone A.L."/>
            <person name="Gunderson J.H."/>
            <person name="Farone M.B."/>
        </authorList>
    </citation>
    <scope>NUCLEOTIDE SEQUENCE [LARGE SCALE GENOMIC DNA]</scope>
    <source>
        <strain evidence="4">CC99</strain>
    </source>
</reference>
<name>A0A0Q9YPB3_9GAMM</name>
<dbReference type="PANTHER" id="PTHR30308:SF2">
    <property type="entry name" value="SSRA-BINDING PROTEIN"/>
    <property type="match status" value="1"/>
</dbReference>
<keyword evidence="6" id="KW-1185">Reference proteome</keyword>
<dbReference type="EMBL" id="LKHV01000006">
    <property type="protein sequence ID" value="KRG18612.1"/>
    <property type="molecule type" value="Genomic_DNA"/>
</dbReference>
<dbReference type="Pfam" id="PF01668">
    <property type="entry name" value="SmpB"/>
    <property type="match status" value="1"/>
</dbReference>
<comment type="function">
    <text evidence="3">Required for rescue of stalled ribosomes mediated by trans-translation. Binds to transfer-messenger RNA (tmRNA), required for stable association of tmRNA with ribosomes. tmRNA and SmpB together mimic tRNA shape, replacing the anticodon stem-loop with SmpB. tmRNA is encoded by the ssrA gene; the 2 termini fold to resemble tRNA(Ala) and it encodes a 'tag peptide', a short internal open reading frame. During trans-translation Ala-aminoacylated tmRNA acts like a tRNA, entering the A-site of stalled ribosomes, displacing the stalled mRNA. The ribosome then switches to translate the ORF on the tmRNA; the nascent peptide is terminated with the 'tag peptide' encoded by the tmRNA and targeted for degradation. The ribosome is freed to recommence translation, which seems to be the essential function of trans-translation.</text>
</comment>